<dbReference type="InterPro" id="IPR001480">
    <property type="entry name" value="Bulb-type_lectin_dom"/>
</dbReference>
<gene>
    <name evidence="2" type="ORF">HK100_000813</name>
</gene>
<comment type="caution">
    <text evidence="2">The sequence shown here is derived from an EMBL/GenBank/DDBJ whole genome shotgun (WGS) entry which is preliminary data.</text>
</comment>
<sequence length="424" mass="47321">MDCLHEGQELLIGQQITSESNRFRFVMQGDGNAVRYDRDFGVEAAWATGTDNSGATRIVMQRDGNLCVYDSQAVCKWASDTWRHGKGGGNSFRLVMQNDGNLVIYKNGAEPIWSSNTEMYWRLGTLDRRRDESFNRADHNIIIDKIDGESVVQIECWLVHLNSKIDGQSVVSIRAFGTGRICVQGKIDGKSKVSFNAPNCDIVIADKVDGSSSVLATCKSLAVHGKVDGQAFVACTGPISVREGVHGDSVVRENQERTTPPLKLFTDQDSNKKIKFAQVYKIPLGVTEWLRIGINVVFPFTVAFPTPEHRYIVLQVDHDSQCDSYWCLQKHNDGAVTVRRFFDAISAKENGYEACGKMCAGNWGSISKVYDVRVKSITLGDLYMNIEKDENHGYDLIFNNCHGLVERQENFLGNNTPLRDGDIN</sequence>
<organism evidence="2 3">
    <name type="scientific">Physocladia obscura</name>
    <dbReference type="NCBI Taxonomy" id="109957"/>
    <lineage>
        <taxon>Eukaryota</taxon>
        <taxon>Fungi</taxon>
        <taxon>Fungi incertae sedis</taxon>
        <taxon>Chytridiomycota</taxon>
        <taxon>Chytridiomycota incertae sedis</taxon>
        <taxon>Chytridiomycetes</taxon>
        <taxon>Chytridiales</taxon>
        <taxon>Chytriomycetaceae</taxon>
        <taxon>Physocladia</taxon>
    </lineage>
</organism>
<accession>A0AAD5XFC3</accession>
<name>A0AAD5XFC3_9FUNG</name>
<protein>
    <recommendedName>
        <fullName evidence="1">Bulb-type lectin domain-containing protein</fullName>
    </recommendedName>
</protein>
<feature type="domain" description="Bulb-type lectin" evidence="1">
    <location>
        <begin position="1"/>
        <end position="117"/>
    </location>
</feature>
<dbReference type="SMART" id="SM00108">
    <property type="entry name" value="B_lectin"/>
    <property type="match status" value="1"/>
</dbReference>
<dbReference type="AlphaFoldDB" id="A0AAD5XFC3"/>
<keyword evidence="3" id="KW-1185">Reference proteome</keyword>
<dbReference type="EMBL" id="JADGJH010001166">
    <property type="protein sequence ID" value="KAJ3117478.1"/>
    <property type="molecule type" value="Genomic_DNA"/>
</dbReference>
<dbReference type="SUPFAM" id="SSF51110">
    <property type="entry name" value="alpha-D-mannose-specific plant lectins"/>
    <property type="match status" value="1"/>
</dbReference>
<reference evidence="2" key="1">
    <citation type="submission" date="2020-05" db="EMBL/GenBank/DDBJ databases">
        <title>Phylogenomic resolution of chytrid fungi.</title>
        <authorList>
            <person name="Stajich J.E."/>
            <person name="Amses K."/>
            <person name="Simmons R."/>
            <person name="Seto K."/>
            <person name="Myers J."/>
            <person name="Bonds A."/>
            <person name="Quandt C.A."/>
            <person name="Barry K."/>
            <person name="Liu P."/>
            <person name="Grigoriev I."/>
            <person name="Longcore J.E."/>
            <person name="James T.Y."/>
        </authorList>
    </citation>
    <scope>NUCLEOTIDE SEQUENCE</scope>
    <source>
        <strain evidence="2">JEL0513</strain>
    </source>
</reference>
<dbReference type="Proteomes" id="UP001211907">
    <property type="component" value="Unassembled WGS sequence"/>
</dbReference>
<evidence type="ECO:0000313" key="3">
    <source>
        <dbReference type="Proteomes" id="UP001211907"/>
    </source>
</evidence>
<dbReference type="Gene3D" id="2.90.10.10">
    <property type="entry name" value="Bulb-type lectin domain"/>
    <property type="match status" value="3"/>
</dbReference>
<evidence type="ECO:0000259" key="1">
    <source>
        <dbReference type="PROSITE" id="PS50927"/>
    </source>
</evidence>
<dbReference type="PROSITE" id="PS50927">
    <property type="entry name" value="BULB_LECTIN"/>
    <property type="match status" value="1"/>
</dbReference>
<proteinExistence type="predicted"/>
<evidence type="ECO:0000313" key="2">
    <source>
        <dbReference type="EMBL" id="KAJ3117478.1"/>
    </source>
</evidence>
<dbReference type="InterPro" id="IPR036426">
    <property type="entry name" value="Bulb-type_lectin_dom_sf"/>
</dbReference>